<feature type="region of interest" description="Disordered" evidence="1">
    <location>
        <begin position="1"/>
        <end position="22"/>
    </location>
</feature>
<evidence type="ECO:0000313" key="2">
    <source>
        <dbReference type="EMBL" id="SEN02044.1"/>
    </source>
</evidence>
<dbReference type="Proteomes" id="UP000182089">
    <property type="component" value="Unassembled WGS sequence"/>
</dbReference>
<dbReference type="EMBL" id="FOCC01000021">
    <property type="protein sequence ID" value="SEN02044.1"/>
    <property type="molecule type" value="Genomic_DNA"/>
</dbReference>
<accession>A0ABY1AEY7</accession>
<organism evidence="2 3">
    <name type="scientific">Ligilactobacillus ruminis</name>
    <dbReference type="NCBI Taxonomy" id="1623"/>
    <lineage>
        <taxon>Bacteria</taxon>
        <taxon>Bacillati</taxon>
        <taxon>Bacillota</taxon>
        <taxon>Bacilli</taxon>
        <taxon>Lactobacillales</taxon>
        <taxon>Lactobacillaceae</taxon>
        <taxon>Ligilactobacillus</taxon>
    </lineage>
</organism>
<gene>
    <name evidence="2" type="ORF">SAMN05216431_1217</name>
</gene>
<sequence>MSELTDAKKRANEKWKNKNKDKQRVYQYRSSARTYVRKYASLDDLLELQTMISERIEEIKKA</sequence>
<proteinExistence type="predicted"/>
<evidence type="ECO:0000313" key="3">
    <source>
        <dbReference type="Proteomes" id="UP000182089"/>
    </source>
</evidence>
<evidence type="ECO:0008006" key="4">
    <source>
        <dbReference type="Google" id="ProtNLM"/>
    </source>
</evidence>
<reference evidence="2 3" key="1">
    <citation type="submission" date="2016-10" db="EMBL/GenBank/DDBJ databases">
        <authorList>
            <person name="Varghese N."/>
            <person name="Submissions S."/>
        </authorList>
    </citation>
    <scope>NUCLEOTIDE SEQUENCE [LARGE SCALE GENOMIC DNA]</scope>
    <source>
        <strain evidence="2 3">WC1T17</strain>
    </source>
</reference>
<evidence type="ECO:0000256" key="1">
    <source>
        <dbReference type="SAM" id="MobiDB-lite"/>
    </source>
</evidence>
<comment type="caution">
    <text evidence="2">The sequence shown here is derived from an EMBL/GenBank/DDBJ whole genome shotgun (WGS) entry which is preliminary data.</text>
</comment>
<protein>
    <recommendedName>
        <fullName evidence="4">Phage protein</fullName>
    </recommendedName>
</protein>
<name>A0ABY1AEY7_9LACO</name>